<keyword evidence="3" id="KW-1185">Reference proteome</keyword>
<organism evidence="2 3">
    <name type="scientific">Streptomyces rameus</name>
    <dbReference type="NCBI Taxonomy" id="68261"/>
    <lineage>
        <taxon>Bacteria</taxon>
        <taxon>Bacillati</taxon>
        <taxon>Actinomycetota</taxon>
        <taxon>Actinomycetes</taxon>
        <taxon>Kitasatosporales</taxon>
        <taxon>Streptomycetaceae</taxon>
        <taxon>Streptomyces</taxon>
    </lineage>
</organism>
<gene>
    <name evidence="2" type="ORF">GCM10010521_58370</name>
</gene>
<evidence type="ECO:0000313" key="2">
    <source>
        <dbReference type="EMBL" id="GAA2772526.1"/>
    </source>
</evidence>
<comment type="caution">
    <text evidence="2">The sequence shown here is derived from an EMBL/GenBank/DDBJ whole genome shotgun (WGS) entry which is preliminary data.</text>
</comment>
<proteinExistence type="predicted"/>
<name>A0ABN3UZ77_9ACTN</name>
<sequence>MSFRACTILPPLTQENRVATDRADSDRPPRSGEPRLKLGAPAVAPARRSLVRRLLPRAVAAATALCAIVVLAEGHAALPFERIVTIQAKMASKADFFEDPEVQRLLVRHGFRVHITRMGSRGIATQKYDGYDVVFPSGQPAADLITGRSAAEGHPVTTYRPFVSPIVLGTYREYAETLQDAGIAAPLPGVPAGSEPLYYSLDMKKFLAASAHGRRWDDLGTGRHGIHNGNKVLAQTSDICQANSAGTYLGLVSYVWNAQEIPQTPAEAARFAERIRLLLNDQGMPSSEKNETYVSAEGKSISPIAVIYEHQFLAHQIAARSRTGHVDGERVLLYPSARFVTEPQLIALTPDGDRLGELITTDPALQQRAMELGFRVRDAQGGSATSDALTRFLGQRGIQAPVLSDDDTKAVLPRLDLLERMIEVVGDCDPVTRPAPAGEAP</sequence>
<accession>A0ABN3UZ77</accession>
<dbReference type="EMBL" id="BAAAVM010000111">
    <property type="protein sequence ID" value="GAA2772526.1"/>
    <property type="molecule type" value="Genomic_DNA"/>
</dbReference>
<feature type="region of interest" description="Disordered" evidence="1">
    <location>
        <begin position="16"/>
        <end position="39"/>
    </location>
</feature>
<evidence type="ECO:0000313" key="3">
    <source>
        <dbReference type="Proteomes" id="UP001500893"/>
    </source>
</evidence>
<evidence type="ECO:0000256" key="1">
    <source>
        <dbReference type="SAM" id="MobiDB-lite"/>
    </source>
</evidence>
<protein>
    <submittedName>
        <fullName evidence="2">Uncharacterized protein</fullName>
    </submittedName>
</protein>
<reference evidence="2 3" key="1">
    <citation type="journal article" date="2019" name="Int. J. Syst. Evol. Microbiol.">
        <title>The Global Catalogue of Microorganisms (GCM) 10K type strain sequencing project: providing services to taxonomists for standard genome sequencing and annotation.</title>
        <authorList>
            <consortium name="The Broad Institute Genomics Platform"/>
            <consortium name="The Broad Institute Genome Sequencing Center for Infectious Disease"/>
            <person name="Wu L."/>
            <person name="Ma J."/>
        </authorList>
    </citation>
    <scope>NUCLEOTIDE SEQUENCE [LARGE SCALE GENOMIC DNA]</scope>
    <source>
        <strain evidence="2 3">JCM 11574</strain>
    </source>
</reference>
<dbReference type="Proteomes" id="UP001500893">
    <property type="component" value="Unassembled WGS sequence"/>
</dbReference>
<feature type="compositionally biased region" description="Basic and acidic residues" evidence="1">
    <location>
        <begin position="18"/>
        <end position="36"/>
    </location>
</feature>